<evidence type="ECO:0000313" key="3">
    <source>
        <dbReference type="Proteomes" id="UP000184245"/>
    </source>
</evidence>
<dbReference type="Proteomes" id="UP000184245">
    <property type="component" value="Unassembled WGS sequence"/>
</dbReference>
<dbReference type="EMBL" id="FQVI01000009">
    <property type="protein sequence ID" value="SHE96255.1"/>
    <property type="molecule type" value="Genomic_DNA"/>
</dbReference>
<accession>A0A1M4XS30</accession>
<dbReference type="OrthoDB" id="1767071at2"/>
<keyword evidence="3" id="KW-1185">Reference proteome</keyword>
<dbReference type="RefSeq" id="WP_072851413.1">
    <property type="nucleotide sequence ID" value="NZ_FQVI01000009.1"/>
</dbReference>
<feature type="transmembrane region" description="Helical" evidence="1">
    <location>
        <begin position="28"/>
        <end position="47"/>
    </location>
</feature>
<keyword evidence="1" id="KW-1133">Transmembrane helix</keyword>
<dbReference type="AlphaFoldDB" id="A0A1M4XS30"/>
<evidence type="ECO:0000256" key="1">
    <source>
        <dbReference type="SAM" id="Phobius"/>
    </source>
</evidence>
<proteinExistence type="predicted"/>
<name>A0A1M4XS30_9CLOT</name>
<evidence type="ECO:0000313" key="2">
    <source>
        <dbReference type="EMBL" id="SHE96255.1"/>
    </source>
</evidence>
<sequence>MSQEKVDKYKQDKANREKIMKKQKRISMLQRAGVALVCLVIVGWIGFSGYRALTREEGAAEQVTTEMDVTAIDEYLQGLSAAGEE</sequence>
<protein>
    <submittedName>
        <fullName evidence="2">Uncharacterized protein</fullName>
    </submittedName>
</protein>
<keyword evidence="1" id="KW-0472">Membrane</keyword>
<dbReference type="STRING" id="1122155.SAMN02745158_02103"/>
<keyword evidence="1" id="KW-0812">Transmembrane</keyword>
<gene>
    <name evidence="2" type="ORF">SAMN02745158_02103</name>
</gene>
<organism evidence="2 3">
    <name type="scientific">Lactonifactor longoviformis DSM 17459</name>
    <dbReference type="NCBI Taxonomy" id="1122155"/>
    <lineage>
        <taxon>Bacteria</taxon>
        <taxon>Bacillati</taxon>
        <taxon>Bacillota</taxon>
        <taxon>Clostridia</taxon>
        <taxon>Eubacteriales</taxon>
        <taxon>Clostridiaceae</taxon>
        <taxon>Lactonifactor</taxon>
    </lineage>
</organism>
<reference evidence="2 3" key="1">
    <citation type="submission" date="2016-11" db="EMBL/GenBank/DDBJ databases">
        <authorList>
            <person name="Jaros S."/>
            <person name="Januszkiewicz K."/>
            <person name="Wedrychowicz H."/>
        </authorList>
    </citation>
    <scope>NUCLEOTIDE SEQUENCE [LARGE SCALE GENOMIC DNA]</scope>
    <source>
        <strain evidence="2 3">DSM 17459</strain>
    </source>
</reference>